<sequence length="85" mass="10205">MGNQTRERVRIDQWRPSRPTWIAASRHPMERQGVFTRADRWLLGATTQWCWIRERESKSWSALAFDGDRSRCRAAVIDMARRDHY</sequence>
<name>A0A6J4PBW4_9ACTN</name>
<gene>
    <name evidence="1" type="ORF">AVDCRST_MAG75-2774</name>
</gene>
<dbReference type="EMBL" id="CADCUO010000194">
    <property type="protein sequence ID" value="CAA9411445.1"/>
    <property type="molecule type" value="Genomic_DNA"/>
</dbReference>
<protein>
    <submittedName>
        <fullName evidence="1">Uncharacterized protein</fullName>
    </submittedName>
</protein>
<organism evidence="1">
    <name type="scientific">uncultured Propionibacteriaceae bacterium</name>
    <dbReference type="NCBI Taxonomy" id="257457"/>
    <lineage>
        <taxon>Bacteria</taxon>
        <taxon>Bacillati</taxon>
        <taxon>Actinomycetota</taxon>
        <taxon>Actinomycetes</taxon>
        <taxon>Propionibacteriales</taxon>
        <taxon>Propionibacteriaceae</taxon>
        <taxon>environmental samples</taxon>
    </lineage>
</organism>
<reference evidence="1" key="1">
    <citation type="submission" date="2020-02" db="EMBL/GenBank/DDBJ databases">
        <authorList>
            <person name="Meier V. D."/>
        </authorList>
    </citation>
    <scope>NUCLEOTIDE SEQUENCE</scope>
    <source>
        <strain evidence="1">AVDCRST_MAG75</strain>
    </source>
</reference>
<evidence type="ECO:0000313" key="1">
    <source>
        <dbReference type="EMBL" id="CAA9411445.1"/>
    </source>
</evidence>
<accession>A0A6J4PBW4</accession>
<dbReference type="AlphaFoldDB" id="A0A6J4PBW4"/>
<proteinExistence type="predicted"/>